<name>A0A2D4J5D6_MICLE</name>
<reference evidence="1" key="2">
    <citation type="submission" date="2017-11" db="EMBL/GenBank/DDBJ databases">
        <title>Coralsnake Venomics: Analyses of Venom Gland Transcriptomes and Proteomes of Six Brazilian Taxa.</title>
        <authorList>
            <person name="Aird S.D."/>
            <person name="Jorge da Silva N."/>
            <person name="Qiu L."/>
            <person name="Villar-Briones A."/>
            <person name="Aparecida-Saddi V."/>
            <person name="Campos-Telles M.P."/>
            <person name="Grau M."/>
            <person name="Mikheyev A.S."/>
        </authorList>
    </citation>
    <scope>NUCLEOTIDE SEQUENCE</scope>
    <source>
        <tissue evidence="1">Venom_gland</tissue>
    </source>
</reference>
<dbReference type="EMBL" id="IACK01147649">
    <property type="protein sequence ID" value="LAA91702.1"/>
    <property type="molecule type" value="Transcribed_RNA"/>
</dbReference>
<protein>
    <submittedName>
        <fullName evidence="1">Uncharacterized protein</fullName>
    </submittedName>
</protein>
<proteinExistence type="predicted"/>
<organism evidence="1">
    <name type="scientific">Micrurus lemniscatus lemniscatus</name>
    <dbReference type="NCBI Taxonomy" id="129467"/>
    <lineage>
        <taxon>Eukaryota</taxon>
        <taxon>Metazoa</taxon>
        <taxon>Chordata</taxon>
        <taxon>Craniata</taxon>
        <taxon>Vertebrata</taxon>
        <taxon>Euteleostomi</taxon>
        <taxon>Lepidosauria</taxon>
        <taxon>Squamata</taxon>
        <taxon>Bifurcata</taxon>
        <taxon>Unidentata</taxon>
        <taxon>Episquamata</taxon>
        <taxon>Toxicofera</taxon>
        <taxon>Serpentes</taxon>
        <taxon>Colubroidea</taxon>
        <taxon>Elapidae</taxon>
        <taxon>Elapinae</taxon>
        <taxon>Micrurus</taxon>
    </lineage>
</organism>
<dbReference type="AlphaFoldDB" id="A0A2D4J5D6"/>
<evidence type="ECO:0000313" key="1">
    <source>
        <dbReference type="EMBL" id="LAA91702.1"/>
    </source>
</evidence>
<reference evidence="1" key="1">
    <citation type="submission" date="2017-07" db="EMBL/GenBank/DDBJ databases">
        <authorList>
            <person name="Mikheyev A."/>
            <person name="Grau M."/>
        </authorList>
    </citation>
    <scope>NUCLEOTIDE SEQUENCE</scope>
    <source>
        <tissue evidence="1">Venom_gland</tissue>
    </source>
</reference>
<sequence length="118" mass="13119">MRRGNHFFLKSEVREGSDGTATNVRLRERSHKYARGALSLARHPCTRRARGALAKTGQCARMAKRMLELELVIAQVLDAHEVGGGAVGGIHTTWQVWLMLVCLQPSKLYEPRPLGLSN</sequence>
<accession>A0A2D4J5D6</accession>